<keyword evidence="1" id="KW-0812">Transmembrane</keyword>
<reference evidence="2" key="1">
    <citation type="submission" date="2021-02" db="EMBL/GenBank/DDBJ databases">
        <title>Genome-Resolved Metagenomics of a Microbial Community Performing Photosynthetic Biological Nutrient Removal.</title>
        <authorList>
            <person name="Mcdaniel E.A."/>
        </authorList>
    </citation>
    <scope>NUCLEOTIDE SEQUENCE</scope>
    <source>
        <strain evidence="2">UWPOB_OBS1</strain>
    </source>
</reference>
<feature type="transmembrane region" description="Helical" evidence="1">
    <location>
        <begin position="100"/>
        <end position="117"/>
    </location>
</feature>
<feature type="transmembrane region" description="Helical" evidence="1">
    <location>
        <begin position="382"/>
        <end position="403"/>
    </location>
</feature>
<organism evidence="2 3">
    <name type="scientific">Candidatus Obscuribacter phosphatis</name>
    <dbReference type="NCBI Taxonomy" id="1906157"/>
    <lineage>
        <taxon>Bacteria</taxon>
        <taxon>Bacillati</taxon>
        <taxon>Candidatus Melainabacteria</taxon>
        <taxon>Candidatus Obscuribacterales</taxon>
        <taxon>Candidatus Obscuribacteraceae</taxon>
        <taxon>Candidatus Obscuribacter</taxon>
    </lineage>
</organism>
<feature type="transmembrane region" description="Helical" evidence="1">
    <location>
        <begin position="320"/>
        <end position="339"/>
    </location>
</feature>
<sequence>MEDRSKTNSPIAKLDLCMVGLILPFLLFLLHDLSTRSGDLPSLLTLHLSLSQTLLFGQSLYVDYFDFATPLVFELGKIPYLLQQVLGGLFPLRVELYTKYGVFFLLLSSFLTTYYLFRSACRQLASRLAFPLPSEEREALQKALSQIDTSSTSYLIALALFTIYERLQFGDVQFLLVLTLTPWLVYVWLTGLGLGFNRYLSIALGIAAGIASLLDYPFPVIMLFCTLSALRLNALALSRFAFSSGFLSLILTLFGALLHYFSLSEEVRRAFEHWVVPLKMLSYQMFDEGINGWDGAPDHKEVFYLACPALMFAAAAARRSSWIASLAMALVGGMLIFLLEKQGFARDLVLAVWANLALLFIFFSSSLSWALDVIKSRMPSSFGPLIFDLSIRLTLTFSLFFFLNKRFEDAYSDGINPHPMRVIKGLSDINLMVEHNSKWKEAVYILSDYPDPAYPLLFNLERPPGGYLLNGRPARILLALKKTNELRGDMREFYEHVIAQTRQDLDRKKATLILAHGYYLYQFLEEAGLLNSVDENYERIGDTAFLTDNKEPREYLGAYYALTVFKSRAAAK</sequence>
<gene>
    <name evidence="2" type="ORF">J0M35_08170</name>
</gene>
<evidence type="ECO:0000313" key="2">
    <source>
        <dbReference type="EMBL" id="MBN8660320.1"/>
    </source>
</evidence>
<feature type="transmembrane region" description="Helical" evidence="1">
    <location>
        <begin position="12"/>
        <end position="31"/>
    </location>
</feature>
<protein>
    <submittedName>
        <fullName evidence="2">Uncharacterized protein</fullName>
    </submittedName>
</protein>
<dbReference type="AlphaFoldDB" id="A0A8J7TLZ6"/>
<keyword evidence="1" id="KW-1133">Transmembrane helix</keyword>
<dbReference type="EMBL" id="JAFLCK010000009">
    <property type="protein sequence ID" value="MBN8660320.1"/>
    <property type="molecule type" value="Genomic_DNA"/>
</dbReference>
<feature type="transmembrane region" description="Helical" evidence="1">
    <location>
        <begin position="174"/>
        <end position="196"/>
    </location>
</feature>
<dbReference type="Proteomes" id="UP000664277">
    <property type="component" value="Unassembled WGS sequence"/>
</dbReference>
<accession>A0A8J7TLZ6</accession>
<evidence type="ECO:0000313" key="3">
    <source>
        <dbReference type="Proteomes" id="UP000664277"/>
    </source>
</evidence>
<evidence type="ECO:0000256" key="1">
    <source>
        <dbReference type="SAM" id="Phobius"/>
    </source>
</evidence>
<comment type="caution">
    <text evidence="2">The sequence shown here is derived from an EMBL/GenBank/DDBJ whole genome shotgun (WGS) entry which is preliminary data.</text>
</comment>
<proteinExistence type="predicted"/>
<feature type="transmembrane region" description="Helical" evidence="1">
    <location>
        <begin position="202"/>
        <end position="228"/>
    </location>
</feature>
<feature type="transmembrane region" description="Helical" evidence="1">
    <location>
        <begin position="240"/>
        <end position="261"/>
    </location>
</feature>
<keyword evidence="1" id="KW-0472">Membrane</keyword>
<feature type="transmembrane region" description="Helical" evidence="1">
    <location>
        <begin position="348"/>
        <end position="370"/>
    </location>
</feature>
<name>A0A8J7TLZ6_9BACT</name>